<keyword evidence="3" id="KW-0813">Transport</keyword>
<name>A0A8B3GER9_9ACTN</name>
<evidence type="ECO:0000256" key="6">
    <source>
        <dbReference type="ARBA" id="ARBA00022989"/>
    </source>
</evidence>
<keyword evidence="7 9" id="KW-0472">Membrane</keyword>
<feature type="transmembrane region" description="Helical" evidence="9">
    <location>
        <begin position="333"/>
        <end position="355"/>
    </location>
</feature>
<gene>
    <name evidence="10" type="ORF">D7U36_08655</name>
</gene>
<evidence type="ECO:0000313" key="10">
    <source>
        <dbReference type="EMBL" id="RLP08881.1"/>
    </source>
</evidence>
<evidence type="ECO:0000256" key="5">
    <source>
        <dbReference type="ARBA" id="ARBA00022692"/>
    </source>
</evidence>
<protein>
    <submittedName>
        <fullName evidence="10">Fe(3+)-siderophore ABC transporter permease</fullName>
    </submittedName>
</protein>
<feature type="transmembrane region" description="Helical" evidence="9">
    <location>
        <begin position="170"/>
        <end position="191"/>
    </location>
</feature>
<dbReference type="PANTHER" id="PTHR30472:SF1">
    <property type="entry name" value="FE(3+) DICITRATE TRANSPORT SYSTEM PERMEASE PROTEIN FECC-RELATED"/>
    <property type="match status" value="1"/>
</dbReference>
<evidence type="ECO:0000256" key="4">
    <source>
        <dbReference type="ARBA" id="ARBA00022475"/>
    </source>
</evidence>
<dbReference type="CDD" id="cd06550">
    <property type="entry name" value="TM_ABC_iron-siderophores_like"/>
    <property type="match status" value="1"/>
</dbReference>
<evidence type="ECO:0000256" key="8">
    <source>
        <dbReference type="SAM" id="MobiDB-lite"/>
    </source>
</evidence>
<feature type="compositionally biased region" description="Basic and acidic residues" evidence="8">
    <location>
        <begin position="27"/>
        <end position="38"/>
    </location>
</feature>
<keyword evidence="5 9" id="KW-0812">Transmembrane</keyword>
<evidence type="ECO:0000256" key="2">
    <source>
        <dbReference type="ARBA" id="ARBA00007935"/>
    </source>
</evidence>
<dbReference type="InterPro" id="IPR000522">
    <property type="entry name" value="ABC_transptr_permease_BtuC"/>
</dbReference>
<evidence type="ECO:0000256" key="3">
    <source>
        <dbReference type="ARBA" id="ARBA00022448"/>
    </source>
</evidence>
<feature type="region of interest" description="Disordered" evidence="8">
    <location>
        <begin position="1"/>
        <end position="45"/>
    </location>
</feature>
<dbReference type="PANTHER" id="PTHR30472">
    <property type="entry name" value="FERRIC ENTEROBACTIN TRANSPORT SYSTEM PERMEASE PROTEIN"/>
    <property type="match status" value="1"/>
</dbReference>
<dbReference type="Pfam" id="PF01032">
    <property type="entry name" value="FecCD"/>
    <property type="match status" value="1"/>
</dbReference>
<evidence type="ECO:0000256" key="9">
    <source>
        <dbReference type="SAM" id="Phobius"/>
    </source>
</evidence>
<evidence type="ECO:0000313" key="11">
    <source>
        <dbReference type="Proteomes" id="UP000279336"/>
    </source>
</evidence>
<reference evidence="10 11" key="1">
    <citation type="submission" date="2018-10" db="EMBL/GenBank/DDBJ databases">
        <title>Propionibacterium australiense Genome Sequencing and Assembly.</title>
        <authorList>
            <person name="Bernier A.-M."/>
            <person name="Bernard K."/>
        </authorList>
    </citation>
    <scope>NUCLEOTIDE SEQUENCE [LARGE SCALE GENOMIC DNA]</scope>
    <source>
        <strain evidence="10 11">NML98A078</strain>
    </source>
</reference>
<dbReference type="GO" id="GO:0022857">
    <property type="term" value="F:transmembrane transporter activity"/>
    <property type="evidence" value="ECO:0007669"/>
    <property type="project" value="InterPro"/>
</dbReference>
<feature type="transmembrane region" description="Helical" evidence="9">
    <location>
        <begin position="113"/>
        <end position="133"/>
    </location>
</feature>
<feature type="transmembrane region" description="Helical" evidence="9">
    <location>
        <begin position="55"/>
        <end position="75"/>
    </location>
</feature>
<proteinExistence type="inferred from homology"/>
<keyword evidence="4" id="KW-1003">Cell membrane</keyword>
<dbReference type="Proteomes" id="UP000279336">
    <property type="component" value="Unassembled WGS sequence"/>
</dbReference>
<feature type="transmembrane region" description="Helical" evidence="9">
    <location>
        <begin position="145"/>
        <end position="164"/>
    </location>
</feature>
<dbReference type="InterPro" id="IPR037294">
    <property type="entry name" value="ABC_BtuC-like"/>
</dbReference>
<accession>A0A8B3GER9</accession>
<dbReference type="GO" id="GO:0033214">
    <property type="term" value="P:siderophore-iron import into cell"/>
    <property type="evidence" value="ECO:0007669"/>
    <property type="project" value="TreeGrafter"/>
</dbReference>
<dbReference type="AlphaFoldDB" id="A0A8B3GER9"/>
<keyword evidence="6 9" id="KW-1133">Transmembrane helix</keyword>
<organism evidence="10 11">
    <name type="scientific">Propionibacterium australiense</name>
    <dbReference type="NCBI Taxonomy" id="119981"/>
    <lineage>
        <taxon>Bacteria</taxon>
        <taxon>Bacillati</taxon>
        <taxon>Actinomycetota</taxon>
        <taxon>Actinomycetes</taxon>
        <taxon>Propionibacteriales</taxon>
        <taxon>Propionibacteriaceae</taxon>
        <taxon>Propionibacterium</taxon>
    </lineage>
</organism>
<dbReference type="Gene3D" id="1.10.3470.10">
    <property type="entry name" value="ABC transporter involved in vitamin B12 uptake, BtuC"/>
    <property type="match status" value="1"/>
</dbReference>
<feature type="transmembrane region" description="Helical" evidence="9">
    <location>
        <begin position="244"/>
        <end position="266"/>
    </location>
</feature>
<dbReference type="OrthoDB" id="9782305at2"/>
<evidence type="ECO:0000256" key="1">
    <source>
        <dbReference type="ARBA" id="ARBA00004651"/>
    </source>
</evidence>
<dbReference type="SUPFAM" id="SSF81345">
    <property type="entry name" value="ABC transporter involved in vitamin B12 uptake, BtuC"/>
    <property type="match status" value="1"/>
</dbReference>
<comment type="similarity">
    <text evidence="2">Belongs to the binding-protein-dependent transport system permease family. FecCD subfamily.</text>
</comment>
<feature type="transmembrane region" description="Helical" evidence="9">
    <location>
        <begin position="361"/>
        <end position="379"/>
    </location>
</feature>
<comment type="caution">
    <text evidence="10">The sequence shown here is derived from an EMBL/GenBank/DDBJ whole genome shotgun (WGS) entry which is preliminary data.</text>
</comment>
<sequence length="387" mass="38857">MKPRLAFIDGAGTDEPGLRAHHGGASRQERRGRVETRQRRAPSATFPTSVPARRVAGLVVGLAGLAAMVLASLLVGSQPISPGDIGAGLSAYLGREPGTAPAPEVVNIAGLRFVRTLLGLLVGAGLGVAGALIQAVTRNPVAEPGVLGINAGSSFAVALAISLGQVSSPAGQVIFAAVGALAATGIVLLIGHGTGSTSDPARLTLVGVAFGAIWSGVVKALELLDPAGFSAMLAWESGSFQQRGMDVVAACAPVVAAGLAVACALSGQLNALALGDDLATALGANLVLVRAASVVTIAALAGGAAAMAGPIMFVGLMVPHVVRWFTGPDYRWIVAYGIVHGPVLMLAADVVARVAVWPGEMPVGITTSFIGAPVLIWLVRRSRTVAL</sequence>
<evidence type="ECO:0000256" key="7">
    <source>
        <dbReference type="ARBA" id="ARBA00023136"/>
    </source>
</evidence>
<dbReference type="EMBL" id="RCIW01000012">
    <property type="protein sequence ID" value="RLP08881.1"/>
    <property type="molecule type" value="Genomic_DNA"/>
</dbReference>
<dbReference type="GO" id="GO:0005886">
    <property type="term" value="C:plasma membrane"/>
    <property type="evidence" value="ECO:0007669"/>
    <property type="project" value="UniProtKB-SubCell"/>
</dbReference>
<comment type="subcellular location">
    <subcellularLocation>
        <location evidence="1">Cell membrane</location>
        <topology evidence="1">Multi-pass membrane protein</topology>
    </subcellularLocation>
</comment>